<evidence type="ECO:0000256" key="1">
    <source>
        <dbReference type="ARBA" id="ARBA00022617"/>
    </source>
</evidence>
<dbReference type="InterPro" id="IPR009056">
    <property type="entry name" value="Cyt_c-like_dom"/>
</dbReference>
<organism evidence="5">
    <name type="scientific">marine metagenome</name>
    <dbReference type="NCBI Taxonomy" id="408172"/>
    <lineage>
        <taxon>unclassified sequences</taxon>
        <taxon>metagenomes</taxon>
        <taxon>ecological metagenomes</taxon>
    </lineage>
</organism>
<keyword evidence="1" id="KW-0349">Heme</keyword>
<reference evidence="5" key="1">
    <citation type="submission" date="2018-05" db="EMBL/GenBank/DDBJ databases">
        <authorList>
            <person name="Lanie J.A."/>
            <person name="Ng W.-L."/>
            <person name="Kazmierczak K.M."/>
            <person name="Andrzejewski T.M."/>
            <person name="Davidsen T.M."/>
            <person name="Wayne K.J."/>
            <person name="Tettelin H."/>
            <person name="Glass J.I."/>
            <person name="Rusch D."/>
            <person name="Podicherti R."/>
            <person name="Tsui H.-C.T."/>
            <person name="Winkler M.E."/>
        </authorList>
    </citation>
    <scope>NUCLEOTIDE SEQUENCE</scope>
</reference>
<dbReference type="GO" id="GO:0009055">
    <property type="term" value="F:electron transfer activity"/>
    <property type="evidence" value="ECO:0007669"/>
    <property type="project" value="InterPro"/>
</dbReference>
<keyword evidence="3" id="KW-0408">Iron</keyword>
<accession>A0A381RC23</accession>
<name>A0A381RC23_9ZZZZ</name>
<dbReference type="Gene3D" id="1.10.760.10">
    <property type="entry name" value="Cytochrome c-like domain"/>
    <property type="match status" value="1"/>
</dbReference>
<dbReference type="InterPro" id="IPR036909">
    <property type="entry name" value="Cyt_c-like_dom_sf"/>
</dbReference>
<dbReference type="SUPFAM" id="SSF46626">
    <property type="entry name" value="Cytochrome c"/>
    <property type="match status" value="1"/>
</dbReference>
<evidence type="ECO:0000259" key="4">
    <source>
        <dbReference type="PROSITE" id="PS51007"/>
    </source>
</evidence>
<proteinExistence type="predicted"/>
<evidence type="ECO:0000256" key="3">
    <source>
        <dbReference type="ARBA" id="ARBA00023004"/>
    </source>
</evidence>
<sequence length="128" mass="14664">MMNIFFSRIGVFIWFFILVLPKAFSNSLDSETGRDIFFKHCKACHGDKGDGKTFAANVLNPPPKNFTSENSKQELTEERMIQSVAEGRKGTAMMPWKSRLTQQEIHAVVLYIRKSLMHLEPPMEIDGR</sequence>
<dbReference type="PROSITE" id="PS51007">
    <property type="entry name" value="CYTC"/>
    <property type="match status" value="1"/>
</dbReference>
<evidence type="ECO:0000256" key="2">
    <source>
        <dbReference type="ARBA" id="ARBA00022723"/>
    </source>
</evidence>
<dbReference type="Pfam" id="PF00034">
    <property type="entry name" value="Cytochrom_C"/>
    <property type="match status" value="1"/>
</dbReference>
<dbReference type="EMBL" id="UINC01001806">
    <property type="protein sequence ID" value="SUZ89161.1"/>
    <property type="molecule type" value="Genomic_DNA"/>
</dbReference>
<keyword evidence="2" id="KW-0479">Metal-binding</keyword>
<dbReference type="AlphaFoldDB" id="A0A381RC23"/>
<protein>
    <recommendedName>
        <fullName evidence="4">Cytochrome c domain-containing protein</fullName>
    </recommendedName>
</protein>
<feature type="domain" description="Cytochrome c" evidence="4">
    <location>
        <begin position="28"/>
        <end position="116"/>
    </location>
</feature>
<dbReference type="GO" id="GO:0020037">
    <property type="term" value="F:heme binding"/>
    <property type="evidence" value="ECO:0007669"/>
    <property type="project" value="InterPro"/>
</dbReference>
<evidence type="ECO:0000313" key="5">
    <source>
        <dbReference type="EMBL" id="SUZ89161.1"/>
    </source>
</evidence>
<dbReference type="GO" id="GO:0046872">
    <property type="term" value="F:metal ion binding"/>
    <property type="evidence" value="ECO:0007669"/>
    <property type="project" value="UniProtKB-KW"/>
</dbReference>
<gene>
    <name evidence="5" type="ORF">METZ01_LOCUS42015</name>
</gene>